<name>A0A1H8WVG8_9BRAD</name>
<keyword evidence="2" id="KW-0472">Membrane</keyword>
<evidence type="ECO:0000256" key="2">
    <source>
        <dbReference type="SAM" id="Phobius"/>
    </source>
</evidence>
<dbReference type="RefSeq" id="WP_092686119.1">
    <property type="nucleotide sequence ID" value="NZ_FODT01000014.1"/>
</dbReference>
<organism evidence="3 4">
    <name type="scientific">Rhodopseudomonas pseudopalustris</name>
    <dbReference type="NCBI Taxonomy" id="1513892"/>
    <lineage>
        <taxon>Bacteria</taxon>
        <taxon>Pseudomonadati</taxon>
        <taxon>Pseudomonadota</taxon>
        <taxon>Alphaproteobacteria</taxon>
        <taxon>Hyphomicrobiales</taxon>
        <taxon>Nitrobacteraceae</taxon>
        <taxon>Rhodopseudomonas</taxon>
    </lineage>
</organism>
<protein>
    <submittedName>
        <fullName evidence="3">Uncharacterized protein</fullName>
    </submittedName>
</protein>
<dbReference type="OrthoDB" id="8139337at2"/>
<gene>
    <name evidence="3" type="ORF">SAMN05444123_11452</name>
</gene>
<dbReference type="AlphaFoldDB" id="A0A1H8WVG8"/>
<keyword evidence="2" id="KW-0812">Transmembrane</keyword>
<feature type="region of interest" description="Disordered" evidence="1">
    <location>
        <begin position="89"/>
        <end position="124"/>
    </location>
</feature>
<dbReference type="Proteomes" id="UP000199615">
    <property type="component" value="Unassembled WGS sequence"/>
</dbReference>
<sequence>MEYLSAIGPLLILMFFGGGLVIVAYLAFDDMRLRGVSWKAGSLSATVTSVTDRLKTVPIGSVIVAGVVLAGVIVIYVAAGSFQNTRGAAETATQESTPAEAAPASATTAAATPAPATSAPAQPAAARPATNALASVASPGVVRTVTSASCASNGCPVSCGPDEVLASAYCFIGGAARLTDQLQVKDGVMTAKCSASASSISVACARK</sequence>
<reference evidence="4" key="1">
    <citation type="submission" date="2016-10" db="EMBL/GenBank/DDBJ databases">
        <authorList>
            <person name="Varghese N."/>
            <person name="Submissions S."/>
        </authorList>
    </citation>
    <scope>NUCLEOTIDE SEQUENCE [LARGE SCALE GENOMIC DNA]</scope>
    <source>
        <strain evidence="4">DSM 123</strain>
    </source>
</reference>
<proteinExistence type="predicted"/>
<feature type="transmembrane region" description="Helical" evidence="2">
    <location>
        <begin position="59"/>
        <end position="79"/>
    </location>
</feature>
<accession>A0A1H8WVG8</accession>
<dbReference type="EMBL" id="FODT01000014">
    <property type="protein sequence ID" value="SEP31690.1"/>
    <property type="molecule type" value="Genomic_DNA"/>
</dbReference>
<evidence type="ECO:0000313" key="3">
    <source>
        <dbReference type="EMBL" id="SEP31690.1"/>
    </source>
</evidence>
<evidence type="ECO:0000313" key="4">
    <source>
        <dbReference type="Proteomes" id="UP000199615"/>
    </source>
</evidence>
<keyword evidence="4" id="KW-1185">Reference proteome</keyword>
<feature type="transmembrane region" description="Helical" evidence="2">
    <location>
        <begin position="6"/>
        <end position="28"/>
    </location>
</feature>
<evidence type="ECO:0000256" key="1">
    <source>
        <dbReference type="SAM" id="MobiDB-lite"/>
    </source>
</evidence>
<keyword evidence="2" id="KW-1133">Transmembrane helix</keyword>